<organism evidence="6 7">
    <name type="scientific">Purpureocillium lilacinum</name>
    <name type="common">Paecilomyces lilacinus</name>
    <dbReference type="NCBI Taxonomy" id="33203"/>
    <lineage>
        <taxon>Eukaryota</taxon>
        <taxon>Fungi</taxon>
        <taxon>Dikarya</taxon>
        <taxon>Ascomycota</taxon>
        <taxon>Pezizomycotina</taxon>
        <taxon>Sordariomycetes</taxon>
        <taxon>Hypocreomycetidae</taxon>
        <taxon>Hypocreales</taxon>
        <taxon>Ophiocordycipitaceae</taxon>
        <taxon>Purpureocillium</taxon>
    </lineage>
</organism>
<evidence type="ECO:0000313" key="5">
    <source>
        <dbReference type="EMBL" id="KAK4092655.1"/>
    </source>
</evidence>
<comment type="similarity">
    <text evidence="1">Belongs to the glycerate kinase type-1 family.</text>
</comment>
<keyword evidence="2" id="KW-0808">Transferase</keyword>
<dbReference type="Proteomes" id="UP000245956">
    <property type="component" value="Unassembled WGS sequence"/>
</dbReference>
<sequence length="399" mass="40145">MAPLRILVAPSGFKESLGPEDAAACIEQGIRRVAGPSEAFVCKMPVHDGGEGFCRAVVSAHRGRLVHADVTGPVRQPVASHYGIIGDTTAVLDMAAAAGLRLVPRDGRDPTRTTSYGVGQLMKLALDQGCSKIIVGCGDSGTTDAGAAQTGEVVIEAVCNTSNLLCGDRGVARVYGPQKGATPAQVELLSQAMDSFSRAASLSLGRDISQAPGSGASGGLGAGLLVLGASLRGRTAAIDEYFGLGKVLAQPWDLVFTAEGSLDAQSAAGKMTSEVARRATTATRKRTSGGGGGGRARGTTQVVALAGSIGDGAERMYGTGVSAYASILDGPLTLEDAMARTGELLTGAAERTMRMVLVGAALGARADLGRVATAPICQVGMPSAAAASSSVVAVTQMSA</sequence>
<dbReference type="Proteomes" id="UP001287286">
    <property type="component" value="Unassembled WGS sequence"/>
</dbReference>
<dbReference type="InterPro" id="IPR018197">
    <property type="entry name" value="Glycerate_kinase_RE-like"/>
</dbReference>
<gene>
    <name evidence="6" type="ORF">PCL_08288</name>
    <name evidence="5" type="ORF">Purlil1_3276</name>
</gene>
<evidence type="ECO:0000313" key="6">
    <source>
        <dbReference type="EMBL" id="PWI74974.1"/>
    </source>
</evidence>
<dbReference type="InterPro" id="IPR036129">
    <property type="entry name" value="Glycerate_kinase_sf"/>
</dbReference>
<accession>A0A2U3EKD3</accession>
<evidence type="ECO:0008006" key="9">
    <source>
        <dbReference type="Google" id="ProtNLM"/>
    </source>
</evidence>
<dbReference type="AlphaFoldDB" id="A0A2U3EKD3"/>
<dbReference type="GO" id="GO:0031388">
    <property type="term" value="P:organic acid phosphorylation"/>
    <property type="evidence" value="ECO:0007669"/>
    <property type="project" value="InterPro"/>
</dbReference>
<dbReference type="Gene3D" id="3.40.50.10350">
    <property type="entry name" value="Glycerate kinase, domain 1"/>
    <property type="match status" value="1"/>
</dbReference>
<dbReference type="PANTHER" id="PTHR21599">
    <property type="entry name" value="GLYCERATE KINASE"/>
    <property type="match status" value="1"/>
</dbReference>
<keyword evidence="3" id="KW-0418">Kinase</keyword>
<dbReference type="SUPFAM" id="SSF110738">
    <property type="entry name" value="Glycerate kinase I"/>
    <property type="match status" value="1"/>
</dbReference>
<dbReference type="EMBL" id="JAWRVI010000008">
    <property type="protein sequence ID" value="KAK4092655.1"/>
    <property type="molecule type" value="Genomic_DNA"/>
</dbReference>
<reference evidence="6" key="1">
    <citation type="submission" date="2015-05" db="EMBL/GenBank/DDBJ databases">
        <authorList>
            <person name="Wang D.B."/>
            <person name="Wang M."/>
        </authorList>
    </citation>
    <scope>NUCLEOTIDE SEQUENCE</scope>
    <source>
        <strain evidence="6">36-1</strain>
    </source>
</reference>
<evidence type="ECO:0000256" key="1">
    <source>
        <dbReference type="ARBA" id="ARBA00006284"/>
    </source>
</evidence>
<comment type="caution">
    <text evidence="6">The sequence shown here is derived from an EMBL/GenBank/DDBJ whole genome shotgun (WGS) entry which is preliminary data.</text>
</comment>
<reference evidence="6 7" key="2">
    <citation type="journal article" date="2016" name="Front. Microbiol.">
        <title>Genome and transcriptome sequences reveal the specific parasitism of the nematophagous Purpureocillium lilacinum 36-1.</title>
        <authorList>
            <person name="Xie J."/>
            <person name="Li S."/>
            <person name="Mo C."/>
            <person name="Xiao X."/>
            <person name="Peng D."/>
            <person name="Wang G."/>
            <person name="Xiao Y."/>
        </authorList>
    </citation>
    <scope>NUCLEOTIDE SEQUENCE [LARGE SCALE GENOMIC DNA]</scope>
    <source>
        <strain evidence="6 7">36-1</strain>
    </source>
</reference>
<dbReference type="Gene3D" id="3.90.1510.10">
    <property type="entry name" value="Glycerate kinase, domain 2"/>
    <property type="match status" value="1"/>
</dbReference>
<dbReference type="InterPro" id="IPR004381">
    <property type="entry name" value="Glycerate_kinase"/>
</dbReference>
<reference evidence="5" key="3">
    <citation type="submission" date="2023-11" db="EMBL/GenBank/DDBJ databases">
        <authorList>
            <person name="Beijen E."/>
            <person name="Ohm R.A."/>
        </authorList>
    </citation>
    <scope>NUCLEOTIDE SEQUENCE</scope>
    <source>
        <strain evidence="5">CBS 150709</strain>
    </source>
</reference>
<keyword evidence="8" id="KW-1185">Reference proteome</keyword>
<evidence type="ECO:0000256" key="4">
    <source>
        <dbReference type="SAM" id="MobiDB-lite"/>
    </source>
</evidence>
<evidence type="ECO:0000256" key="3">
    <source>
        <dbReference type="ARBA" id="ARBA00022777"/>
    </source>
</evidence>
<dbReference type="PIRSF" id="PIRSF006078">
    <property type="entry name" value="GlxK"/>
    <property type="match status" value="1"/>
</dbReference>
<dbReference type="PANTHER" id="PTHR21599:SF0">
    <property type="entry name" value="GLYCERATE KINASE"/>
    <property type="match status" value="1"/>
</dbReference>
<dbReference type="GO" id="GO:0008887">
    <property type="term" value="F:glycerate kinase activity"/>
    <property type="evidence" value="ECO:0007669"/>
    <property type="project" value="InterPro"/>
</dbReference>
<proteinExistence type="inferred from homology"/>
<dbReference type="Pfam" id="PF02595">
    <property type="entry name" value="Gly_kinase"/>
    <property type="match status" value="2"/>
</dbReference>
<reference evidence="5 8" key="4">
    <citation type="journal article" date="2024" name="Microbiol. Resour. Announc.">
        <title>Genome annotations for the ascomycete fungi Trichoderma harzianum, Trichoderma aggressivum, and Purpureocillium lilacinum.</title>
        <authorList>
            <person name="Beijen E.P.W."/>
            <person name="Ohm R.A."/>
        </authorList>
    </citation>
    <scope>NUCLEOTIDE SEQUENCE [LARGE SCALE GENOMIC DNA]</scope>
    <source>
        <strain evidence="5 8">CBS 150709</strain>
    </source>
</reference>
<protein>
    <recommendedName>
        <fullName evidence="9">Glycerate kinase</fullName>
    </recommendedName>
</protein>
<evidence type="ECO:0000313" key="7">
    <source>
        <dbReference type="Proteomes" id="UP000245956"/>
    </source>
</evidence>
<evidence type="ECO:0000313" key="8">
    <source>
        <dbReference type="Proteomes" id="UP001287286"/>
    </source>
</evidence>
<dbReference type="InterPro" id="IPR018193">
    <property type="entry name" value="Glyc_kinase_flavodox-like_fold"/>
</dbReference>
<feature type="region of interest" description="Disordered" evidence="4">
    <location>
        <begin position="273"/>
        <end position="298"/>
    </location>
</feature>
<name>A0A2U3EKD3_PURLI</name>
<evidence type="ECO:0000256" key="2">
    <source>
        <dbReference type="ARBA" id="ARBA00022679"/>
    </source>
</evidence>
<dbReference type="EMBL" id="LCWV01000003">
    <property type="protein sequence ID" value="PWI74974.1"/>
    <property type="molecule type" value="Genomic_DNA"/>
</dbReference>